<feature type="domain" description="C2H2-type" evidence="7">
    <location>
        <begin position="470"/>
        <end position="497"/>
    </location>
</feature>
<reference evidence="8 9" key="1">
    <citation type="journal article" date="2018" name="Gigascience">
        <title>Genomes of trombidid mites reveal novel predicted allergens and laterally-transferred genes associated with secondary metabolism.</title>
        <authorList>
            <person name="Dong X."/>
            <person name="Chaisiri K."/>
            <person name="Xia D."/>
            <person name="Armstrong S.D."/>
            <person name="Fang Y."/>
            <person name="Donnelly M.J."/>
            <person name="Kadowaki T."/>
            <person name="McGarry J.W."/>
            <person name="Darby A.C."/>
            <person name="Makepeace B.L."/>
        </authorList>
    </citation>
    <scope>NUCLEOTIDE SEQUENCE [LARGE SCALE GENOMIC DNA]</scope>
    <source>
        <strain evidence="8">UoL-UT</strain>
    </source>
</reference>
<feature type="non-terminal residue" evidence="8">
    <location>
        <position position="520"/>
    </location>
</feature>
<sequence length="520" mass="60067">MANNELLTFEDNLAGIDFDFHPHQVKAVTDWIVGLDLFFVEWNEDYLTLEQCSDCKHLVRKYHKEVKSPPPIWKDDPPKKTRKYPMISRRRKRKLTVATGKEAKLENENGDNSYQRPNFEVEKVIGWIEKDDLIELLKEGNNSQKQIEDVTEGAYIIIWKSCWVSFNDLQRCKHAAIRSFLNTERGKILKARETFMYKDPYWFNSIPLSKAKALATNLVAKMKPPNLTKFGKLKGEELEKARAKDEYAISVRLLKEKDMRDRGDYSYCQPQKCKQLAIEGSDNEATVKLSEVVAITELIDSGENANTFAFTPYLEAFEEDTIILYEELSFGKDAITYDVNEADVSNVVDNLIDNCVDSIIPFEVGKTIDYLISSCVNLVGEYPVFDITSDDEVIFQPSVSKTIIERASSSEDEIDDLPENQEITENVSSNDEMEIFPVKIEFPCEYDECPHVAKSRRNFNAHRMAHKHEFKCDNCGKIFAYLENLLLHKKVHEKKKRCKKCGASDFSREADFKRHLRSHL</sequence>
<keyword evidence="3 6" id="KW-0863">Zinc-finger</keyword>
<dbReference type="PROSITE" id="PS50157">
    <property type="entry name" value="ZINC_FINGER_C2H2_2"/>
    <property type="match status" value="1"/>
</dbReference>
<dbReference type="EMBL" id="NCKV01015191">
    <property type="protein sequence ID" value="RWS20840.1"/>
    <property type="molecule type" value="Genomic_DNA"/>
</dbReference>
<dbReference type="VEuPathDB" id="VectorBase:LDEU011200"/>
<dbReference type="STRING" id="299467.A0A443S017"/>
<evidence type="ECO:0000256" key="3">
    <source>
        <dbReference type="ARBA" id="ARBA00022771"/>
    </source>
</evidence>
<keyword evidence="1" id="KW-0479">Metal-binding</keyword>
<keyword evidence="2" id="KW-0677">Repeat</keyword>
<dbReference type="PROSITE" id="PS00028">
    <property type="entry name" value="ZINC_FINGER_C2H2_1"/>
    <property type="match status" value="1"/>
</dbReference>
<dbReference type="Gene3D" id="3.30.160.60">
    <property type="entry name" value="Classic Zinc Finger"/>
    <property type="match status" value="1"/>
</dbReference>
<evidence type="ECO:0000259" key="7">
    <source>
        <dbReference type="PROSITE" id="PS50157"/>
    </source>
</evidence>
<dbReference type="PANTHER" id="PTHR14003">
    <property type="entry name" value="TRANSCRIPTIONAL REPRESSOR PROTEIN YY"/>
    <property type="match status" value="1"/>
</dbReference>
<dbReference type="InterPro" id="IPR013087">
    <property type="entry name" value="Znf_C2H2_type"/>
</dbReference>
<evidence type="ECO:0000256" key="2">
    <source>
        <dbReference type="ARBA" id="ARBA00022737"/>
    </source>
</evidence>
<dbReference type="GO" id="GO:0000981">
    <property type="term" value="F:DNA-binding transcription factor activity, RNA polymerase II-specific"/>
    <property type="evidence" value="ECO:0007669"/>
    <property type="project" value="TreeGrafter"/>
</dbReference>
<protein>
    <recommendedName>
        <fullName evidence="7">C2H2-type domain-containing protein</fullName>
    </recommendedName>
</protein>
<evidence type="ECO:0000256" key="5">
    <source>
        <dbReference type="ARBA" id="ARBA00023242"/>
    </source>
</evidence>
<dbReference type="InterPro" id="IPR036236">
    <property type="entry name" value="Znf_C2H2_sf"/>
</dbReference>
<name>A0A443S017_9ACAR</name>
<dbReference type="Pfam" id="PF00096">
    <property type="entry name" value="zf-C2H2"/>
    <property type="match status" value="1"/>
</dbReference>
<dbReference type="GO" id="GO:0008270">
    <property type="term" value="F:zinc ion binding"/>
    <property type="evidence" value="ECO:0007669"/>
    <property type="project" value="UniProtKB-KW"/>
</dbReference>
<dbReference type="SUPFAM" id="SSF57667">
    <property type="entry name" value="beta-beta-alpha zinc fingers"/>
    <property type="match status" value="1"/>
</dbReference>
<proteinExistence type="predicted"/>
<dbReference type="GO" id="GO:0031519">
    <property type="term" value="C:PcG protein complex"/>
    <property type="evidence" value="ECO:0007669"/>
    <property type="project" value="TreeGrafter"/>
</dbReference>
<evidence type="ECO:0000256" key="4">
    <source>
        <dbReference type="ARBA" id="ARBA00022833"/>
    </source>
</evidence>
<keyword evidence="9" id="KW-1185">Reference proteome</keyword>
<evidence type="ECO:0000256" key="1">
    <source>
        <dbReference type="ARBA" id="ARBA00022723"/>
    </source>
</evidence>
<dbReference type="GO" id="GO:0005667">
    <property type="term" value="C:transcription regulator complex"/>
    <property type="evidence" value="ECO:0007669"/>
    <property type="project" value="TreeGrafter"/>
</dbReference>
<dbReference type="AlphaFoldDB" id="A0A443S017"/>
<keyword evidence="4" id="KW-0862">Zinc</keyword>
<keyword evidence="5" id="KW-0539">Nucleus</keyword>
<comment type="caution">
    <text evidence="8">The sequence shown here is derived from an EMBL/GenBank/DDBJ whole genome shotgun (WGS) entry which is preliminary data.</text>
</comment>
<dbReference type="SMART" id="SM00355">
    <property type="entry name" value="ZnF_C2H2"/>
    <property type="match status" value="3"/>
</dbReference>
<organism evidence="8 9">
    <name type="scientific">Leptotrombidium deliense</name>
    <dbReference type="NCBI Taxonomy" id="299467"/>
    <lineage>
        <taxon>Eukaryota</taxon>
        <taxon>Metazoa</taxon>
        <taxon>Ecdysozoa</taxon>
        <taxon>Arthropoda</taxon>
        <taxon>Chelicerata</taxon>
        <taxon>Arachnida</taxon>
        <taxon>Acari</taxon>
        <taxon>Acariformes</taxon>
        <taxon>Trombidiformes</taxon>
        <taxon>Prostigmata</taxon>
        <taxon>Anystina</taxon>
        <taxon>Parasitengona</taxon>
        <taxon>Trombiculoidea</taxon>
        <taxon>Trombiculidae</taxon>
        <taxon>Leptotrombidium</taxon>
    </lineage>
</organism>
<accession>A0A443S017</accession>
<dbReference type="PANTHER" id="PTHR14003:SF23">
    <property type="entry name" value="ZINC FINGER PROTEIN 143"/>
    <property type="match status" value="1"/>
</dbReference>
<evidence type="ECO:0000313" key="8">
    <source>
        <dbReference type="EMBL" id="RWS20840.1"/>
    </source>
</evidence>
<dbReference type="Proteomes" id="UP000288716">
    <property type="component" value="Unassembled WGS sequence"/>
</dbReference>
<gene>
    <name evidence="8" type="ORF">B4U80_11997</name>
</gene>
<evidence type="ECO:0000256" key="6">
    <source>
        <dbReference type="PROSITE-ProRule" id="PRU00042"/>
    </source>
</evidence>
<dbReference type="GO" id="GO:0000785">
    <property type="term" value="C:chromatin"/>
    <property type="evidence" value="ECO:0007669"/>
    <property type="project" value="TreeGrafter"/>
</dbReference>
<evidence type="ECO:0000313" key="9">
    <source>
        <dbReference type="Proteomes" id="UP000288716"/>
    </source>
</evidence>
<dbReference type="GO" id="GO:0000978">
    <property type="term" value="F:RNA polymerase II cis-regulatory region sequence-specific DNA binding"/>
    <property type="evidence" value="ECO:0007669"/>
    <property type="project" value="TreeGrafter"/>
</dbReference>